<gene>
    <name evidence="1" type="ORF">BRAFLDRAFT_95766</name>
</gene>
<dbReference type="InParanoid" id="C3YQA6"/>
<dbReference type="AlphaFoldDB" id="C3YQA6"/>
<sequence>MMCHRQLVKCFNMLINLADSEGERLACIEKAQKECEKMIKHAENQVQKDDYGKIVERPERLAVFYNTAGRFLADDGDSMKLDEALDMFQKAYDLETEREKEDYPLSDALFGLAEGLVRRKQGDDLEKAGRYVGELLELYNRKWPDKRVEIERAKNIRAQITQHK</sequence>
<accession>C3YQA6</accession>
<dbReference type="EMBL" id="GG666540">
    <property type="protein sequence ID" value="EEN57538.1"/>
    <property type="molecule type" value="Genomic_DNA"/>
</dbReference>
<dbReference type="PANTHER" id="PTHR22845:SF5">
    <property type="entry name" value="APOPTOTIC PROTEASE-ACTIVATING FACTOR 1"/>
    <property type="match status" value="1"/>
</dbReference>
<proteinExistence type="predicted"/>
<organism>
    <name type="scientific">Branchiostoma floridae</name>
    <name type="common">Florida lancelet</name>
    <name type="synonym">Amphioxus</name>
    <dbReference type="NCBI Taxonomy" id="7739"/>
    <lineage>
        <taxon>Eukaryota</taxon>
        <taxon>Metazoa</taxon>
        <taxon>Chordata</taxon>
        <taxon>Cephalochordata</taxon>
        <taxon>Leptocardii</taxon>
        <taxon>Amphioxiformes</taxon>
        <taxon>Branchiostomatidae</taxon>
        <taxon>Branchiostoma</taxon>
    </lineage>
</organism>
<evidence type="ECO:0000313" key="1">
    <source>
        <dbReference type="EMBL" id="EEN57538.1"/>
    </source>
</evidence>
<dbReference type="Gene3D" id="1.25.40.10">
    <property type="entry name" value="Tetratricopeptide repeat domain"/>
    <property type="match status" value="1"/>
</dbReference>
<evidence type="ECO:0008006" key="2">
    <source>
        <dbReference type="Google" id="ProtNLM"/>
    </source>
</evidence>
<protein>
    <recommendedName>
        <fullName evidence="2">Tetratricopeptide repeat protein</fullName>
    </recommendedName>
</protein>
<dbReference type="InterPro" id="IPR011990">
    <property type="entry name" value="TPR-like_helical_dom_sf"/>
</dbReference>
<name>C3YQA6_BRAFL</name>
<reference evidence="1" key="1">
    <citation type="journal article" date="2008" name="Nature">
        <title>The amphioxus genome and the evolution of the chordate karyotype.</title>
        <authorList>
            <consortium name="US DOE Joint Genome Institute (JGI-PGF)"/>
            <person name="Putnam N.H."/>
            <person name="Butts T."/>
            <person name="Ferrier D.E.K."/>
            <person name="Furlong R.F."/>
            <person name="Hellsten U."/>
            <person name="Kawashima T."/>
            <person name="Robinson-Rechavi M."/>
            <person name="Shoguchi E."/>
            <person name="Terry A."/>
            <person name="Yu J.-K."/>
            <person name="Benito-Gutierrez E.L."/>
            <person name="Dubchak I."/>
            <person name="Garcia-Fernandez J."/>
            <person name="Gibson-Brown J.J."/>
            <person name="Grigoriev I.V."/>
            <person name="Horton A.C."/>
            <person name="de Jong P.J."/>
            <person name="Jurka J."/>
            <person name="Kapitonov V.V."/>
            <person name="Kohara Y."/>
            <person name="Kuroki Y."/>
            <person name="Lindquist E."/>
            <person name="Lucas S."/>
            <person name="Osoegawa K."/>
            <person name="Pennacchio L.A."/>
            <person name="Salamov A.A."/>
            <person name="Satou Y."/>
            <person name="Sauka-Spengler T."/>
            <person name="Schmutz J."/>
            <person name="Shin-I T."/>
            <person name="Toyoda A."/>
            <person name="Bronner-Fraser M."/>
            <person name="Fujiyama A."/>
            <person name="Holland L.Z."/>
            <person name="Holland P.W.H."/>
            <person name="Satoh N."/>
            <person name="Rokhsar D.S."/>
        </authorList>
    </citation>
    <scope>NUCLEOTIDE SEQUENCE [LARGE SCALE GENOMIC DNA]</scope>
    <source>
        <strain evidence="1">S238N-H82</strain>
        <tissue evidence="1">Testes</tissue>
    </source>
</reference>
<dbReference type="PANTHER" id="PTHR22845">
    <property type="entry name" value="APOPTOTIC PROTEASE-ACTIVATING FACTOR 1"/>
    <property type="match status" value="1"/>
</dbReference>